<evidence type="ECO:0000313" key="2">
    <source>
        <dbReference type="Proteomes" id="UP001154282"/>
    </source>
</evidence>
<dbReference type="AlphaFoldDB" id="A0AAV0LS55"/>
<keyword evidence="2" id="KW-1185">Reference proteome</keyword>
<protein>
    <submittedName>
        <fullName evidence="1">Uncharacterized protein</fullName>
    </submittedName>
</protein>
<evidence type="ECO:0000313" key="1">
    <source>
        <dbReference type="EMBL" id="CAI0436349.1"/>
    </source>
</evidence>
<sequence>MRQSVQPQIGRVSYELIFDTYPSHVVGWHVRQFPLHRQQWCTRVSYCVVARARSMLTTICREQCLPLEPLESHKSFHGKDGRQGTRDELIKLRDFIDRWNNRQDEDIATTRAAEPMGYHDPYMDQYRKQSVRCITLKMEQRRGPHDGLPY</sequence>
<gene>
    <name evidence="1" type="ORF">LITE_LOCUS25049</name>
</gene>
<accession>A0AAV0LS55</accession>
<comment type="caution">
    <text evidence="1">The sequence shown here is derived from an EMBL/GenBank/DDBJ whole genome shotgun (WGS) entry which is preliminary data.</text>
</comment>
<dbReference type="EMBL" id="CAMGYJ010000006">
    <property type="protein sequence ID" value="CAI0436349.1"/>
    <property type="molecule type" value="Genomic_DNA"/>
</dbReference>
<reference evidence="1" key="1">
    <citation type="submission" date="2022-08" db="EMBL/GenBank/DDBJ databases">
        <authorList>
            <person name="Gutierrez-Valencia J."/>
        </authorList>
    </citation>
    <scope>NUCLEOTIDE SEQUENCE</scope>
</reference>
<organism evidence="1 2">
    <name type="scientific">Linum tenue</name>
    <dbReference type="NCBI Taxonomy" id="586396"/>
    <lineage>
        <taxon>Eukaryota</taxon>
        <taxon>Viridiplantae</taxon>
        <taxon>Streptophyta</taxon>
        <taxon>Embryophyta</taxon>
        <taxon>Tracheophyta</taxon>
        <taxon>Spermatophyta</taxon>
        <taxon>Magnoliopsida</taxon>
        <taxon>eudicotyledons</taxon>
        <taxon>Gunneridae</taxon>
        <taxon>Pentapetalae</taxon>
        <taxon>rosids</taxon>
        <taxon>fabids</taxon>
        <taxon>Malpighiales</taxon>
        <taxon>Linaceae</taxon>
        <taxon>Linum</taxon>
    </lineage>
</organism>
<dbReference type="Proteomes" id="UP001154282">
    <property type="component" value="Unassembled WGS sequence"/>
</dbReference>
<proteinExistence type="predicted"/>
<name>A0AAV0LS55_9ROSI</name>